<name>A0A518BLT9_9BACT</name>
<dbReference type="Gene3D" id="3.40.50.200">
    <property type="entry name" value="Peptidase S8/S53 domain"/>
    <property type="match status" value="1"/>
</dbReference>
<evidence type="ECO:0000313" key="2">
    <source>
        <dbReference type="Proteomes" id="UP000316921"/>
    </source>
</evidence>
<protein>
    <recommendedName>
        <fullName evidence="3">Peptidase S8/S53 domain-containing protein</fullName>
    </recommendedName>
</protein>
<proteinExistence type="predicted"/>
<dbReference type="InterPro" id="IPR036852">
    <property type="entry name" value="Peptidase_S8/S53_dom_sf"/>
</dbReference>
<evidence type="ECO:0008006" key="3">
    <source>
        <dbReference type="Google" id="ProtNLM"/>
    </source>
</evidence>
<keyword evidence="2" id="KW-1185">Reference proteome</keyword>
<dbReference type="KEGG" id="pbap:Pla133_30050"/>
<dbReference type="EMBL" id="CP036287">
    <property type="protein sequence ID" value="QDU67916.1"/>
    <property type="molecule type" value="Genomic_DNA"/>
</dbReference>
<dbReference type="SUPFAM" id="SSF52743">
    <property type="entry name" value="Subtilisin-like"/>
    <property type="match status" value="1"/>
</dbReference>
<dbReference type="Proteomes" id="UP000316921">
    <property type="component" value="Chromosome"/>
</dbReference>
<gene>
    <name evidence="1" type="ORF">Pla133_30050</name>
</gene>
<evidence type="ECO:0000313" key="1">
    <source>
        <dbReference type="EMBL" id="QDU67916.1"/>
    </source>
</evidence>
<dbReference type="AlphaFoldDB" id="A0A518BLT9"/>
<accession>A0A518BLT9</accession>
<dbReference type="GO" id="GO:0006508">
    <property type="term" value="P:proteolysis"/>
    <property type="evidence" value="ECO:0007669"/>
    <property type="project" value="InterPro"/>
</dbReference>
<dbReference type="RefSeq" id="WP_145066495.1">
    <property type="nucleotide sequence ID" value="NZ_CP036287.1"/>
</dbReference>
<dbReference type="GO" id="GO:0004252">
    <property type="term" value="F:serine-type endopeptidase activity"/>
    <property type="evidence" value="ECO:0007669"/>
    <property type="project" value="InterPro"/>
</dbReference>
<organism evidence="1 2">
    <name type="scientific">Engelhardtia mirabilis</name>
    <dbReference type="NCBI Taxonomy" id="2528011"/>
    <lineage>
        <taxon>Bacteria</taxon>
        <taxon>Pseudomonadati</taxon>
        <taxon>Planctomycetota</taxon>
        <taxon>Planctomycetia</taxon>
        <taxon>Planctomycetia incertae sedis</taxon>
        <taxon>Engelhardtia</taxon>
    </lineage>
</organism>
<sequence length="240" mass="24639">MQRFPQPLVTAALSEMAAWRRAGGGVALRAAVDGRRDQIRALAEPLIARAEELGIEVLGMHVAPPSIVVRGGDASALAALAEHGLVRRAERDALRAPNLAQATQVHGLKAAHALQLGGLPLEGSDVTIGIVNSGLDIDIAGSGRPHAAFYPDGDPQTASPAGGIAGSRVLSAAWFPYQTGPDCPGVTYADDETGHGTRMGSIAAGAQWNVLPDIADGTAPNASLFFMHGAFDVIVTGASF</sequence>
<reference evidence="1 2" key="1">
    <citation type="submission" date="2019-02" db="EMBL/GenBank/DDBJ databases">
        <title>Deep-cultivation of Planctomycetes and their phenomic and genomic characterization uncovers novel biology.</title>
        <authorList>
            <person name="Wiegand S."/>
            <person name="Jogler M."/>
            <person name="Boedeker C."/>
            <person name="Pinto D."/>
            <person name="Vollmers J."/>
            <person name="Rivas-Marin E."/>
            <person name="Kohn T."/>
            <person name="Peeters S.H."/>
            <person name="Heuer A."/>
            <person name="Rast P."/>
            <person name="Oberbeckmann S."/>
            <person name="Bunk B."/>
            <person name="Jeske O."/>
            <person name="Meyerdierks A."/>
            <person name="Storesund J.E."/>
            <person name="Kallscheuer N."/>
            <person name="Luecker S."/>
            <person name="Lage O.M."/>
            <person name="Pohl T."/>
            <person name="Merkel B.J."/>
            <person name="Hornburger P."/>
            <person name="Mueller R.-W."/>
            <person name="Bruemmer F."/>
            <person name="Labrenz M."/>
            <person name="Spormann A.M."/>
            <person name="Op den Camp H."/>
            <person name="Overmann J."/>
            <person name="Amann R."/>
            <person name="Jetten M.S.M."/>
            <person name="Mascher T."/>
            <person name="Medema M.H."/>
            <person name="Devos D.P."/>
            <person name="Kaster A.-K."/>
            <person name="Ovreas L."/>
            <person name="Rohde M."/>
            <person name="Galperin M.Y."/>
            <person name="Jogler C."/>
        </authorList>
    </citation>
    <scope>NUCLEOTIDE SEQUENCE [LARGE SCALE GENOMIC DNA]</scope>
    <source>
        <strain evidence="1 2">Pla133</strain>
    </source>
</reference>